<feature type="compositionally biased region" description="Polar residues" evidence="13">
    <location>
        <begin position="1093"/>
        <end position="1105"/>
    </location>
</feature>
<evidence type="ECO:0000256" key="9">
    <source>
        <dbReference type="ARBA" id="ARBA00022777"/>
    </source>
</evidence>
<dbReference type="Gene3D" id="3.30.200.20">
    <property type="entry name" value="Phosphorylase Kinase, domain 1"/>
    <property type="match status" value="1"/>
</dbReference>
<evidence type="ECO:0000256" key="3">
    <source>
        <dbReference type="ARBA" id="ARBA00012513"/>
    </source>
</evidence>
<organism evidence="15 16">
    <name type="scientific">Ameiurus melas</name>
    <name type="common">Black bullhead</name>
    <name type="synonym">Silurus melas</name>
    <dbReference type="NCBI Taxonomy" id="219545"/>
    <lineage>
        <taxon>Eukaryota</taxon>
        <taxon>Metazoa</taxon>
        <taxon>Chordata</taxon>
        <taxon>Craniata</taxon>
        <taxon>Vertebrata</taxon>
        <taxon>Euteleostomi</taxon>
        <taxon>Actinopterygii</taxon>
        <taxon>Neopterygii</taxon>
        <taxon>Teleostei</taxon>
        <taxon>Ostariophysi</taxon>
        <taxon>Siluriformes</taxon>
        <taxon>Ictaluridae</taxon>
        <taxon>Ameiurus</taxon>
    </lineage>
</organism>
<dbReference type="InterPro" id="IPR000719">
    <property type="entry name" value="Prot_kinase_dom"/>
</dbReference>
<dbReference type="PANTHER" id="PTHR13902">
    <property type="entry name" value="SERINE/THREONINE-PROTEIN KINASE WNK WITH NO LYSINE -RELATED"/>
    <property type="match status" value="1"/>
</dbReference>
<dbReference type="Gene3D" id="3.10.20.90">
    <property type="entry name" value="Phosphatidylinositol 3-kinase Catalytic Subunit, Chain A, domain 1"/>
    <property type="match status" value="2"/>
</dbReference>
<feature type="compositionally biased region" description="Polar residues" evidence="13">
    <location>
        <begin position="50"/>
        <end position="60"/>
    </location>
</feature>
<evidence type="ECO:0000313" key="16">
    <source>
        <dbReference type="Proteomes" id="UP000593565"/>
    </source>
</evidence>
<dbReference type="InterPro" id="IPR011009">
    <property type="entry name" value="Kinase-like_dom_sf"/>
</dbReference>
<feature type="compositionally biased region" description="Basic and acidic residues" evidence="13">
    <location>
        <begin position="532"/>
        <end position="543"/>
    </location>
</feature>
<feature type="compositionally biased region" description="Polar residues" evidence="13">
    <location>
        <begin position="632"/>
        <end position="646"/>
    </location>
</feature>
<evidence type="ECO:0000256" key="12">
    <source>
        <dbReference type="ARBA" id="ARBA00048679"/>
    </source>
</evidence>
<evidence type="ECO:0000256" key="6">
    <source>
        <dbReference type="ARBA" id="ARBA00022553"/>
    </source>
</evidence>
<keyword evidence="5" id="KW-0723">Serine/threonine-protein kinase</keyword>
<feature type="compositionally biased region" description="Low complexity" evidence="13">
    <location>
        <begin position="650"/>
        <end position="668"/>
    </location>
</feature>
<feature type="domain" description="Protein kinase" evidence="14">
    <location>
        <begin position="177"/>
        <end position="435"/>
    </location>
</feature>
<name>A0A7J5ZUL7_AMEME</name>
<dbReference type="Pfam" id="PF00069">
    <property type="entry name" value="Pkinase"/>
    <property type="match status" value="1"/>
</dbReference>
<evidence type="ECO:0000256" key="13">
    <source>
        <dbReference type="SAM" id="MobiDB-lite"/>
    </source>
</evidence>
<dbReference type="SMART" id="SM00220">
    <property type="entry name" value="S_TKc"/>
    <property type="match status" value="1"/>
</dbReference>
<dbReference type="InterPro" id="IPR024678">
    <property type="entry name" value="Kinase_OSR1/WNK_CCT"/>
</dbReference>
<keyword evidence="8" id="KW-0547">Nucleotide-binding</keyword>
<dbReference type="CDD" id="cd14033">
    <property type="entry name" value="STKc_WNK4"/>
    <property type="match status" value="1"/>
</dbReference>
<dbReference type="InterPro" id="IPR056865">
    <property type="entry name" value="CCTL2_WNK"/>
</dbReference>
<feature type="compositionally biased region" description="Polar residues" evidence="13">
    <location>
        <begin position="709"/>
        <end position="735"/>
    </location>
</feature>
<evidence type="ECO:0000256" key="10">
    <source>
        <dbReference type="ARBA" id="ARBA00022840"/>
    </source>
</evidence>
<comment type="catalytic activity">
    <reaction evidence="12">
        <text>L-seryl-[protein] + ATP = O-phospho-L-seryl-[protein] + ADP + H(+)</text>
        <dbReference type="Rhea" id="RHEA:17989"/>
        <dbReference type="Rhea" id="RHEA-COMP:9863"/>
        <dbReference type="Rhea" id="RHEA-COMP:11604"/>
        <dbReference type="ChEBI" id="CHEBI:15378"/>
        <dbReference type="ChEBI" id="CHEBI:29999"/>
        <dbReference type="ChEBI" id="CHEBI:30616"/>
        <dbReference type="ChEBI" id="CHEBI:83421"/>
        <dbReference type="ChEBI" id="CHEBI:456216"/>
        <dbReference type="EC" id="2.7.11.1"/>
    </reaction>
</comment>
<feature type="region of interest" description="Disordered" evidence="13">
    <location>
        <begin position="1574"/>
        <end position="1632"/>
    </location>
</feature>
<dbReference type="FunFam" id="1.10.510.10:FF:000006">
    <property type="entry name" value="Serine/threonine-protein kinase WNK1 isoform 2"/>
    <property type="match status" value="1"/>
</dbReference>
<keyword evidence="6" id="KW-0597">Phosphoprotein</keyword>
<keyword evidence="4" id="KW-0963">Cytoplasm</keyword>
<evidence type="ECO:0000256" key="7">
    <source>
        <dbReference type="ARBA" id="ARBA00022679"/>
    </source>
</evidence>
<feature type="compositionally biased region" description="Basic residues" evidence="13">
    <location>
        <begin position="749"/>
        <end position="758"/>
    </location>
</feature>
<evidence type="ECO:0000256" key="4">
    <source>
        <dbReference type="ARBA" id="ARBA00022490"/>
    </source>
</evidence>
<feature type="region of interest" description="Disordered" evidence="13">
    <location>
        <begin position="632"/>
        <end position="670"/>
    </location>
</feature>
<comment type="caution">
    <text evidence="15">The sequence shown here is derived from an EMBL/GenBank/DDBJ whole genome shotgun (WGS) entry which is preliminary data.</text>
</comment>
<keyword evidence="7" id="KW-0808">Transferase</keyword>
<dbReference type="GO" id="GO:0004674">
    <property type="term" value="F:protein serine/threonine kinase activity"/>
    <property type="evidence" value="ECO:0007669"/>
    <property type="project" value="UniProtKB-KW"/>
</dbReference>
<evidence type="ECO:0000313" key="15">
    <source>
        <dbReference type="EMBL" id="KAF4073631.1"/>
    </source>
</evidence>
<feature type="region of interest" description="Disordered" evidence="13">
    <location>
        <begin position="1093"/>
        <end position="1137"/>
    </location>
</feature>
<keyword evidence="10" id="KW-0067">ATP-binding</keyword>
<evidence type="ECO:0000256" key="5">
    <source>
        <dbReference type="ARBA" id="ARBA00022527"/>
    </source>
</evidence>
<feature type="compositionally biased region" description="Low complexity" evidence="13">
    <location>
        <begin position="1172"/>
        <end position="1181"/>
    </location>
</feature>
<evidence type="ECO:0000256" key="11">
    <source>
        <dbReference type="ARBA" id="ARBA00047899"/>
    </source>
</evidence>
<feature type="compositionally biased region" description="Polar residues" evidence="13">
    <location>
        <begin position="562"/>
        <end position="574"/>
    </location>
</feature>
<feature type="region of interest" description="Disordered" evidence="13">
    <location>
        <begin position="1358"/>
        <end position="1480"/>
    </location>
</feature>
<comment type="cofactor">
    <cofactor evidence="1">
        <name>Mg(2+)</name>
        <dbReference type="ChEBI" id="CHEBI:18420"/>
    </cofactor>
</comment>
<protein>
    <recommendedName>
        <fullName evidence="3">non-specific serine/threonine protein kinase</fullName>
        <ecNumber evidence="3">2.7.11.1</ecNumber>
    </recommendedName>
</protein>
<dbReference type="Pfam" id="PF12202">
    <property type="entry name" value="OSR1_C"/>
    <property type="match status" value="1"/>
</dbReference>
<dbReference type="InterPro" id="IPR008271">
    <property type="entry name" value="Ser/Thr_kinase_AS"/>
</dbReference>
<dbReference type="Pfam" id="PF24889">
    <property type="entry name" value="CCTL2_WNK"/>
    <property type="match status" value="1"/>
</dbReference>
<evidence type="ECO:0000256" key="8">
    <source>
        <dbReference type="ARBA" id="ARBA00022741"/>
    </source>
</evidence>
<evidence type="ECO:0000256" key="1">
    <source>
        <dbReference type="ARBA" id="ARBA00001946"/>
    </source>
</evidence>
<dbReference type="FunFam" id="3.30.200.20:FF:000494">
    <property type="entry name" value="serine/threonine-protein kinase WNK2 isoform X2"/>
    <property type="match status" value="1"/>
</dbReference>
<feature type="compositionally biased region" description="Low complexity" evidence="13">
    <location>
        <begin position="106"/>
        <end position="138"/>
    </location>
</feature>
<dbReference type="GO" id="GO:0005737">
    <property type="term" value="C:cytoplasm"/>
    <property type="evidence" value="ECO:0007669"/>
    <property type="project" value="UniProtKB-SubCell"/>
</dbReference>
<dbReference type="EMBL" id="JAAGNN010000023">
    <property type="protein sequence ID" value="KAF4073631.1"/>
    <property type="molecule type" value="Genomic_DNA"/>
</dbReference>
<evidence type="ECO:0000259" key="14">
    <source>
        <dbReference type="PROSITE" id="PS50011"/>
    </source>
</evidence>
<dbReference type="GO" id="GO:0005524">
    <property type="term" value="F:ATP binding"/>
    <property type="evidence" value="ECO:0007669"/>
    <property type="project" value="UniProtKB-KW"/>
</dbReference>
<dbReference type="PROSITE" id="PS00108">
    <property type="entry name" value="PROTEIN_KINASE_ST"/>
    <property type="match status" value="1"/>
</dbReference>
<dbReference type="Proteomes" id="UP000593565">
    <property type="component" value="Unassembled WGS sequence"/>
</dbReference>
<reference evidence="15 16" key="1">
    <citation type="submission" date="2020-02" db="EMBL/GenBank/DDBJ databases">
        <title>A chromosome-scale genome assembly of the black bullhead catfish (Ameiurus melas).</title>
        <authorList>
            <person name="Wen M."/>
            <person name="Zham M."/>
            <person name="Cabau C."/>
            <person name="Klopp C."/>
            <person name="Donnadieu C."/>
            <person name="Roques C."/>
            <person name="Bouchez O."/>
            <person name="Lampietro C."/>
            <person name="Jouanno E."/>
            <person name="Herpin A."/>
            <person name="Louis A."/>
            <person name="Berthelot C."/>
            <person name="Parey E."/>
            <person name="Roest-Crollius H."/>
            <person name="Braasch I."/>
            <person name="Postlethwait J."/>
            <person name="Robinson-Rechavi M."/>
            <person name="Echchiki A."/>
            <person name="Begum T."/>
            <person name="Montfort J."/>
            <person name="Schartl M."/>
            <person name="Bobe J."/>
            <person name="Guiguen Y."/>
        </authorList>
    </citation>
    <scope>NUCLEOTIDE SEQUENCE [LARGE SCALE GENOMIC DNA]</scope>
    <source>
        <strain evidence="15">M_S1</strain>
        <tissue evidence="15">Blood</tissue>
    </source>
</reference>
<comment type="subcellular location">
    <subcellularLocation>
        <location evidence="2">Cytoplasm</location>
    </subcellularLocation>
</comment>
<dbReference type="SUPFAM" id="SSF56112">
    <property type="entry name" value="Protein kinase-like (PK-like)"/>
    <property type="match status" value="1"/>
</dbReference>
<feature type="region of interest" description="Disordered" evidence="13">
    <location>
        <begin position="532"/>
        <end position="574"/>
    </location>
</feature>
<feature type="compositionally biased region" description="Low complexity" evidence="13">
    <location>
        <begin position="1395"/>
        <end position="1404"/>
    </location>
</feature>
<evidence type="ECO:0000256" key="2">
    <source>
        <dbReference type="ARBA" id="ARBA00004496"/>
    </source>
</evidence>
<feature type="compositionally biased region" description="Polar residues" evidence="13">
    <location>
        <begin position="1607"/>
        <end position="1617"/>
    </location>
</feature>
<feature type="region of interest" description="Disordered" evidence="13">
    <location>
        <begin position="1162"/>
        <end position="1215"/>
    </location>
</feature>
<dbReference type="PROSITE" id="PS50011">
    <property type="entry name" value="PROTEIN_KINASE_DOM"/>
    <property type="match status" value="1"/>
</dbReference>
<keyword evidence="16" id="KW-1185">Reference proteome</keyword>
<dbReference type="FunFam" id="3.10.20.90:FF:000007">
    <property type="entry name" value="Serine/threonine-protein kinase WNK1 isoform 1"/>
    <property type="match status" value="1"/>
</dbReference>
<accession>A0A7J5ZUL7</accession>
<dbReference type="EC" id="2.7.11.1" evidence="3"/>
<sequence length="1632" mass="178614">MSQADVHAAGLAFPKLPSSFDADSFLPARLALRRRRHSASSRRNAFRFNKTPTAEDSTGSSRERVSPLLSKTLSWSADDILSAEQKKSRKKSNAGAAADRQRARPSRSSSSSPPRRAQRNSGSAAAKGSSSAAPQGSSDSEEECAPKKAPESNRWEQEKEDEVETKAVATSPDGRFLKFNVEIGRGSFKTVYKGLDTETTVEVAWCELQTRRLSKAERQRFSEEVEMLKGLQHPNIVRFYDSWKSTVKGHKCIILVTELMTSGTLKTYLKRFKEMKLKLLQRWSHQILKGLHFLHTRTPPIIHRDLKCDNIFITGPTGSVKIGDLGLATLKSASFAKSVIGTPEFMAPEMYEEKYDEAVDVYAFGMCILEMTTSEYPYSECQNAAQIYRKVTSGMKPDSFFKVKVPELKEIIEGCIRMNKQGRYTIQDLLEHPFFQENNGVHVELAEEDDMVKSGLKLWLRMDDTKKLHGKYKDNNAIEFLFELYKDVPEEVAQEMVVLGFVCDVDYKLVAKAIRDRVSAIKRQREKLRRLADEDQRRRKDAVIEEEPESVPEAEPPVPNLPSLQPQMSTESGVFSPVQMTPTVTVSAPLLSTANSSMDSGINASFTTEPEELDTEHHPHYNIHQASYSSATSDCETDGYLSSSGLQELPDASCPAPSSAPSVTAPPSDVRNIDVAFPEAQPTEALPVKNAPIPALRFPSSIAVSHNSERVNSSGASGFSSPVDSYASDVTSGLSDGNEGLSEKSSKGPNKRTGSKLLRKRARSRLRITGLSDKVDRVVECQLQTHNSKMVTFKFDLDGDNPEDIATTVMAYNEFILPSEKEGFIHRMRDIIRRAEALMRREPLEPLGPENVLRLPYLSGVGTLSGSQPNLHTQGLARTHSSSSLPDYTAGQVARGPTLGVGGDYYLNPDAAVPVRPLRSQSFHTSDYSAANVGQVEANRGPSPGMGGDYYLDPDGAVFVRPLRSQSFHTSDYSAANVGQVNRDPSPGVGGDYYLDPDGAVFVCPLRSQSFHTSDYSAANVGQVTQGPSPGMGGDYYLDLDEAVSLRPVRSQSFHTSDYPAVNAGQVTRGSSPGLGGDFFLDPDMGPPVRPLRSQSFHMSGSSQAYAPPTSHYPQYPKPEALPLLPNQVPTMPPQYPNPQYIPNPAYPYPYMLNQCPLKGSINPAPNPVPQNPSSSNHSQYPTPPTPQHQIGDVVPPESSILQHPSGHTMSPNTQTQGIWPAHSHQPIFSLENMLSLAMTMAQSFIPSTTMANGMPQAYMASLAAQPGYPAMFGVQHPTAGQTEAPPHQDIYQHQEALSQAQTQRATNTVCDHTDVPGPPAAAQPHPRTQYLHPAPEPPPLRVCVYVGAKEKLSPISEEQKPALTVGRFQVTPSTDETTPITCTPRPSTPPPASAPSTISQSESSTEEQGESETSLSTVSMSPPHKPSDTESSVAPCWRGKASTTESKEPDAEEEEEEAKKEEEGGEEEGREGGTRQRKISVSLLDGTTAGIVIGNVSQPWMSYTRSASYASSDETESDGEDMWAELQELRERHLGEVQTLQASQKREIEELYEKMGKVPPPGIVSPAAMLSSRQRRLSKSGGFPSSRRNSLQRLDVLPPAGIMRRNSVSNCSNGSQERGAKGVTFASDYRV</sequence>
<feature type="compositionally biased region" description="Polar residues" evidence="13">
    <location>
        <begin position="1200"/>
        <end position="1215"/>
    </location>
</feature>
<feature type="region of interest" description="Disordered" evidence="13">
    <location>
        <begin position="34"/>
        <end position="69"/>
    </location>
</feature>
<dbReference type="Gene3D" id="1.10.510.10">
    <property type="entry name" value="Transferase(Phosphotransferase) domain 1"/>
    <property type="match status" value="1"/>
</dbReference>
<dbReference type="InterPro" id="IPR050588">
    <property type="entry name" value="WNK_Ser-Thr_kinase"/>
</dbReference>
<feature type="compositionally biased region" description="Basic and acidic residues" evidence="13">
    <location>
        <begin position="144"/>
        <end position="157"/>
    </location>
</feature>
<feature type="region of interest" description="Disordered" evidence="13">
    <location>
        <begin position="709"/>
        <end position="758"/>
    </location>
</feature>
<keyword evidence="9" id="KW-0418">Kinase</keyword>
<feature type="region of interest" description="Disordered" evidence="13">
    <location>
        <begin position="83"/>
        <end position="168"/>
    </location>
</feature>
<comment type="catalytic activity">
    <reaction evidence="11">
        <text>L-threonyl-[protein] + ATP = O-phospho-L-threonyl-[protein] + ADP + H(+)</text>
        <dbReference type="Rhea" id="RHEA:46608"/>
        <dbReference type="Rhea" id="RHEA-COMP:11060"/>
        <dbReference type="Rhea" id="RHEA-COMP:11605"/>
        <dbReference type="ChEBI" id="CHEBI:15378"/>
        <dbReference type="ChEBI" id="CHEBI:30013"/>
        <dbReference type="ChEBI" id="CHEBI:30616"/>
        <dbReference type="ChEBI" id="CHEBI:61977"/>
        <dbReference type="ChEBI" id="CHEBI:456216"/>
        <dbReference type="EC" id="2.7.11.1"/>
    </reaction>
</comment>
<feature type="region of interest" description="Disordered" evidence="13">
    <location>
        <begin position="1310"/>
        <end position="1336"/>
    </location>
</feature>
<gene>
    <name evidence="15" type="ORF">AMELA_G00245560</name>
</gene>
<proteinExistence type="predicted"/>